<evidence type="ECO:0000256" key="1">
    <source>
        <dbReference type="SAM" id="Phobius"/>
    </source>
</evidence>
<reference evidence="2 3" key="1">
    <citation type="submission" date="2020-08" db="EMBL/GenBank/DDBJ databases">
        <title>Genomic Encyclopedia of Type Strains, Phase IV (KMG-V): Genome sequencing to study the core and pangenomes of soil and plant-associated prokaryotes.</title>
        <authorList>
            <person name="Whitman W."/>
        </authorList>
    </citation>
    <scope>NUCLEOTIDE SEQUENCE [LARGE SCALE GENOMIC DNA]</scope>
    <source>
        <strain evidence="2 3">M2T3</strain>
    </source>
</reference>
<gene>
    <name evidence="2" type="ORF">HDF25_003111</name>
</gene>
<dbReference type="GO" id="GO:0006355">
    <property type="term" value="P:regulation of DNA-templated transcription"/>
    <property type="evidence" value="ECO:0007669"/>
    <property type="project" value="InterPro"/>
</dbReference>
<sequence length="444" mass="52076">MQNANSIEEKTEIEHEVYDLSTSIGYHEGLIAGKLHLLNEMVNSCRFDQSLKLINQHMDEALQLNVPLYSLELLSLKSTCYLSLGFKQESRTVMEQARSFAQELKNDNEYHYAMGQIYAQMAWNYKTTNNELDSVLFYYRNSSKEFAKLNIKPEANIFLFDVFNRMGMIYFEKKQYDSAQKYLPYIYRIKEKGRNKSKLKLLMEYMTDANLSFIRKDYQKSLAGYQDALDLSISLKLIYYQKTIYKELVQVYAQLGNQRKQVISIKQYAQMSDSISRIEKREIRQSLETIIKDKDAAGNKDTTYYVMIVTVQVFLIAGSLFFLSNKKRGLKKRTEPIVNLLPINRNSEQTLNDLIELAKRNSSILYTRFNEFDSTFCKRLLAIAPGLLITEQELCIYIRLNFDTKEIATYNRSSIKAIQARKHRLRKKLNIPTKEDLTNWILNF</sequence>
<evidence type="ECO:0000313" key="3">
    <source>
        <dbReference type="Proteomes" id="UP000521017"/>
    </source>
</evidence>
<organism evidence="2 3">
    <name type="scientific">Pedobacter cryoconitis</name>
    <dbReference type="NCBI Taxonomy" id="188932"/>
    <lineage>
        <taxon>Bacteria</taxon>
        <taxon>Pseudomonadati</taxon>
        <taxon>Bacteroidota</taxon>
        <taxon>Sphingobacteriia</taxon>
        <taxon>Sphingobacteriales</taxon>
        <taxon>Sphingobacteriaceae</taxon>
        <taxon>Pedobacter</taxon>
    </lineage>
</organism>
<dbReference type="RefSeq" id="WP_184626239.1">
    <property type="nucleotide sequence ID" value="NZ_JACHCC010000008.1"/>
</dbReference>
<dbReference type="SUPFAM" id="SSF48452">
    <property type="entry name" value="TPR-like"/>
    <property type="match status" value="1"/>
</dbReference>
<dbReference type="AlphaFoldDB" id="A0A7X0J4Y3"/>
<dbReference type="InterPro" id="IPR011990">
    <property type="entry name" value="TPR-like_helical_dom_sf"/>
</dbReference>
<protein>
    <submittedName>
        <fullName evidence="2">Tetratricopeptide (TPR) repeat protein</fullName>
    </submittedName>
</protein>
<dbReference type="EMBL" id="JACHCC010000008">
    <property type="protein sequence ID" value="MBB6500948.1"/>
    <property type="molecule type" value="Genomic_DNA"/>
</dbReference>
<feature type="transmembrane region" description="Helical" evidence="1">
    <location>
        <begin position="304"/>
        <end position="323"/>
    </location>
</feature>
<keyword evidence="1" id="KW-0472">Membrane</keyword>
<keyword evidence="1" id="KW-0812">Transmembrane</keyword>
<comment type="caution">
    <text evidence="2">The sequence shown here is derived from an EMBL/GenBank/DDBJ whole genome shotgun (WGS) entry which is preliminary data.</text>
</comment>
<dbReference type="InterPro" id="IPR016032">
    <property type="entry name" value="Sig_transdc_resp-reg_C-effctor"/>
</dbReference>
<dbReference type="Gene3D" id="1.25.40.10">
    <property type="entry name" value="Tetratricopeptide repeat domain"/>
    <property type="match status" value="1"/>
</dbReference>
<dbReference type="SUPFAM" id="SSF46894">
    <property type="entry name" value="C-terminal effector domain of the bipartite response regulators"/>
    <property type="match status" value="1"/>
</dbReference>
<name>A0A7X0J4Y3_9SPHI</name>
<keyword evidence="1" id="KW-1133">Transmembrane helix</keyword>
<dbReference type="Proteomes" id="UP000521017">
    <property type="component" value="Unassembled WGS sequence"/>
</dbReference>
<accession>A0A7X0J4Y3</accession>
<proteinExistence type="predicted"/>
<evidence type="ECO:0000313" key="2">
    <source>
        <dbReference type="EMBL" id="MBB6500948.1"/>
    </source>
</evidence>
<dbReference type="GO" id="GO:0003677">
    <property type="term" value="F:DNA binding"/>
    <property type="evidence" value="ECO:0007669"/>
    <property type="project" value="InterPro"/>
</dbReference>